<accession>A0A1B4FSB8</accession>
<dbReference type="EMBL" id="CP013388">
    <property type="protein sequence ID" value="AOJ06556.1"/>
    <property type="molecule type" value="Genomic_DNA"/>
</dbReference>
<evidence type="ECO:0000313" key="3">
    <source>
        <dbReference type="Proteomes" id="UP000067711"/>
    </source>
</evidence>
<dbReference type="AlphaFoldDB" id="A0A1B4FSB8"/>
<sequence>MPSRWPNPSALQIDAVTNTLVAVTMRHRSPASRCRCTSARGGPDRRPDHCVHELRAPRVASLARQGSLHRPRRFLATLAPAMPRRVSRSDEASR</sequence>
<reference evidence="2 3" key="1">
    <citation type="submission" date="2015-12" db="EMBL/GenBank/DDBJ databases">
        <title>Diversity of Burkholderia near neighbor genomes.</title>
        <authorList>
            <person name="Sahl J."/>
            <person name="Wagner D."/>
            <person name="Keim P."/>
        </authorList>
    </citation>
    <scope>NUCLEOTIDE SEQUENCE [LARGE SCALE GENOMIC DNA]</scope>
    <source>
        <strain evidence="2 3">BDU8</strain>
    </source>
</reference>
<evidence type="ECO:0000256" key="1">
    <source>
        <dbReference type="SAM" id="MobiDB-lite"/>
    </source>
</evidence>
<evidence type="ECO:0000313" key="2">
    <source>
        <dbReference type="EMBL" id="AOJ06556.1"/>
    </source>
</evidence>
<name>A0A1B4FSB8_9BURK</name>
<dbReference type="Proteomes" id="UP000067711">
    <property type="component" value="Chromosome 2"/>
</dbReference>
<protein>
    <submittedName>
        <fullName evidence="2">Uncharacterized protein</fullName>
    </submittedName>
</protein>
<feature type="region of interest" description="Disordered" evidence="1">
    <location>
        <begin position="28"/>
        <end position="49"/>
    </location>
</feature>
<proteinExistence type="predicted"/>
<gene>
    <name evidence="2" type="ORF">WS71_03895</name>
</gene>
<organism evidence="2 3">
    <name type="scientific">Burkholderia mayonis</name>
    <dbReference type="NCBI Taxonomy" id="1385591"/>
    <lineage>
        <taxon>Bacteria</taxon>
        <taxon>Pseudomonadati</taxon>
        <taxon>Pseudomonadota</taxon>
        <taxon>Betaproteobacteria</taxon>
        <taxon>Burkholderiales</taxon>
        <taxon>Burkholderiaceae</taxon>
        <taxon>Burkholderia</taxon>
        <taxon>pseudomallei group</taxon>
    </lineage>
</organism>